<dbReference type="InterPro" id="IPR037250">
    <property type="entry name" value="NEAT_dom_sf"/>
</dbReference>
<gene>
    <name evidence="3" type="ORF">AEL95_05125</name>
</gene>
<sequence>MRKNTKIILTSLALLASASVLAPSAVVSAADQPATNVAATTATSQNSDLQTITMTITKTGSTTPSEAAMFLGNSAQVNVKDGKVTEVIIHVDGSKAPMTKGQDMSKMVASLTLNGVAGKQENVAKDGSSLDYVFSADAYKEGAGSLEFGLNVMGKTMNEKADITLGKVAEDTANKDANTTSDKTQTDAAAAKKTAAKKAKAVKRTLKHNAYVYKKNGKRVNKKVLKKGHRVNTYGRAIKLHGKTFYRISKNTYVKKANF</sequence>
<dbReference type="Pfam" id="PF03217">
    <property type="entry name" value="SlpA"/>
    <property type="match status" value="1"/>
</dbReference>
<organism evidence="3 4">
    <name type="scientific">Lactobacillus crispatus</name>
    <dbReference type="NCBI Taxonomy" id="47770"/>
    <lineage>
        <taxon>Bacteria</taxon>
        <taxon>Bacillati</taxon>
        <taxon>Bacillota</taxon>
        <taxon>Bacilli</taxon>
        <taxon>Lactobacillales</taxon>
        <taxon>Lactobacillaceae</taxon>
        <taxon>Lactobacillus</taxon>
    </lineage>
</organism>
<dbReference type="AlphaFoldDB" id="A0A109DEN3"/>
<reference evidence="3 4" key="1">
    <citation type="journal article" date="2016" name="Microbiology (Mosc.)">
        <title>Comparison of Lactobacillus crispatus isolates from Lactobacillus-dominated vaginal microbiomes with isolates from microbiomes containing bacterial vaginosis-associated bacteria.</title>
        <authorList>
            <person name="Abdelmaksoud A.A."/>
            <person name="Koparde V.N."/>
            <person name="Sheth N.U."/>
            <person name="Serrano M.G."/>
            <person name="Glascock A.L."/>
            <person name="Fettweis J.M."/>
            <person name="Strauss Iii J.F."/>
            <person name="Buck G.A."/>
            <person name="Jefferson K.K."/>
        </authorList>
    </citation>
    <scope>NUCLEOTIDE SEQUENCE [LARGE SCALE GENOMIC DNA]</scope>
    <source>
        <strain evidence="3 4">VMC3</strain>
    </source>
</reference>
<proteinExistence type="predicted"/>
<dbReference type="Gene3D" id="2.60.40.1850">
    <property type="match status" value="1"/>
</dbReference>
<dbReference type="EMBL" id="LJGP01000016">
    <property type="protein sequence ID" value="KWU04059.1"/>
    <property type="molecule type" value="Genomic_DNA"/>
</dbReference>
<keyword evidence="1" id="KW-0732">Signal</keyword>
<evidence type="ECO:0000259" key="2">
    <source>
        <dbReference type="Pfam" id="PF03217"/>
    </source>
</evidence>
<comment type="caution">
    <text evidence="3">The sequence shown here is derived from an EMBL/GenBank/DDBJ whole genome shotgun (WGS) entry which is preliminary data.</text>
</comment>
<feature type="domain" description="S-layer protein C-terminal" evidence="2">
    <location>
        <begin position="196"/>
        <end position="256"/>
    </location>
</feature>
<feature type="chain" id="PRO_5007134037" description="S-layer protein C-terminal domain-containing protein" evidence="1">
    <location>
        <begin position="30"/>
        <end position="259"/>
    </location>
</feature>
<evidence type="ECO:0000313" key="3">
    <source>
        <dbReference type="EMBL" id="KWU04059.1"/>
    </source>
</evidence>
<accession>A0A109DEN3</accession>
<dbReference type="InterPro" id="IPR024968">
    <property type="entry name" value="SlpA_C_lactobacillus"/>
</dbReference>
<dbReference type="Proteomes" id="UP000067598">
    <property type="component" value="Unassembled WGS sequence"/>
</dbReference>
<dbReference type="PATRIC" id="fig|47770.28.peg.416"/>
<evidence type="ECO:0000313" key="4">
    <source>
        <dbReference type="Proteomes" id="UP000067598"/>
    </source>
</evidence>
<protein>
    <recommendedName>
        <fullName evidence="2">S-layer protein C-terminal domain-containing protein</fullName>
    </recommendedName>
</protein>
<name>A0A109DEN3_9LACO</name>
<feature type="signal peptide" evidence="1">
    <location>
        <begin position="1"/>
        <end position="29"/>
    </location>
</feature>
<dbReference type="RefSeq" id="WP_060462027.1">
    <property type="nucleotide sequence ID" value="NZ_AP025162.1"/>
</dbReference>
<evidence type="ECO:0000256" key="1">
    <source>
        <dbReference type="SAM" id="SignalP"/>
    </source>
</evidence>